<organism evidence="2 3">
    <name type="scientific">Recurvomyces mirabilis</name>
    <dbReference type="NCBI Taxonomy" id="574656"/>
    <lineage>
        <taxon>Eukaryota</taxon>
        <taxon>Fungi</taxon>
        <taxon>Dikarya</taxon>
        <taxon>Ascomycota</taxon>
        <taxon>Pezizomycotina</taxon>
        <taxon>Dothideomycetes</taxon>
        <taxon>Dothideomycetidae</taxon>
        <taxon>Mycosphaerellales</taxon>
        <taxon>Teratosphaeriaceae</taxon>
        <taxon>Recurvomyces</taxon>
    </lineage>
</organism>
<feature type="transmembrane region" description="Helical" evidence="1">
    <location>
        <begin position="264"/>
        <end position="291"/>
    </location>
</feature>
<feature type="transmembrane region" description="Helical" evidence="1">
    <location>
        <begin position="118"/>
        <end position="138"/>
    </location>
</feature>
<feature type="transmembrane region" description="Helical" evidence="1">
    <location>
        <begin position="150"/>
        <end position="173"/>
    </location>
</feature>
<keyword evidence="1" id="KW-0812">Transmembrane</keyword>
<dbReference type="AlphaFoldDB" id="A0AAE0WKJ1"/>
<dbReference type="Proteomes" id="UP001274830">
    <property type="component" value="Unassembled WGS sequence"/>
</dbReference>
<evidence type="ECO:0000256" key="1">
    <source>
        <dbReference type="SAM" id="Phobius"/>
    </source>
</evidence>
<feature type="transmembrane region" description="Helical" evidence="1">
    <location>
        <begin position="185"/>
        <end position="206"/>
    </location>
</feature>
<protein>
    <recommendedName>
        <fullName evidence="4">Microtubule associated protein</fullName>
    </recommendedName>
</protein>
<feature type="transmembrane region" description="Helical" evidence="1">
    <location>
        <begin position="28"/>
        <end position="47"/>
    </location>
</feature>
<comment type="caution">
    <text evidence="2">The sequence shown here is derived from an EMBL/GenBank/DDBJ whole genome shotgun (WGS) entry which is preliminary data.</text>
</comment>
<proteinExistence type="predicted"/>
<accession>A0AAE0WKJ1</accession>
<evidence type="ECO:0008006" key="4">
    <source>
        <dbReference type="Google" id="ProtNLM"/>
    </source>
</evidence>
<evidence type="ECO:0000313" key="3">
    <source>
        <dbReference type="Proteomes" id="UP001274830"/>
    </source>
</evidence>
<feature type="transmembrane region" description="Helical" evidence="1">
    <location>
        <begin position="84"/>
        <end position="106"/>
    </location>
</feature>
<dbReference type="EMBL" id="JAUTXT010000025">
    <property type="protein sequence ID" value="KAK3673383.1"/>
    <property type="molecule type" value="Genomic_DNA"/>
</dbReference>
<keyword evidence="1" id="KW-1133">Transmembrane helix</keyword>
<keyword evidence="1" id="KW-0472">Membrane</keyword>
<keyword evidence="3" id="KW-1185">Reference proteome</keyword>
<evidence type="ECO:0000313" key="2">
    <source>
        <dbReference type="EMBL" id="KAK3673383.1"/>
    </source>
</evidence>
<name>A0AAE0WKJ1_9PEZI</name>
<dbReference type="Pfam" id="PF10067">
    <property type="entry name" value="DUF2306"/>
    <property type="match status" value="1"/>
</dbReference>
<reference evidence="2" key="1">
    <citation type="submission" date="2023-07" db="EMBL/GenBank/DDBJ databases">
        <title>Black Yeasts Isolated from many extreme environments.</title>
        <authorList>
            <person name="Coleine C."/>
            <person name="Stajich J.E."/>
            <person name="Selbmann L."/>
        </authorList>
    </citation>
    <scope>NUCLEOTIDE SEQUENCE</scope>
    <source>
        <strain evidence="2">CCFEE 5485</strain>
    </source>
</reference>
<gene>
    <name evidence="2" type="ORF">LTR78_006616</name>
</gene>
<sequence length="363" mass="40411">MVKATRPPANGFVAMMRRLYNPLGFSKGYNFIFWFISMGYLFGFTLARLQYLSFYGVFCSPTASGGTGAAPGECFYYLRNPFKIGMMLHLFCILPAAVLVVLQFIPAIRHKAILFHRLNGYAVITLSLIANAGALIVLEHAFGGDFTTRVWGGTLVISTTVSYIMAYINIKLLQIDQHRAWMMRAWAYFSTIITIRLIMIISVNIFSSMHTFFAVYPCEQINFVMGEKGTLKFYPGCTPYYDGSVKDQRVIVTPNFNGADPMEVAAALGVAFGTAGWLAFVIHAIIVELYLRLTPAESERLRQVSYERQLARGFKRPGYAGLVAERFGDANPFVLASTVEERELSDDSGHFALPDPKTGVHAA</sequence>
<dbReference type="InterPro" id="IPR018750">
    <property type="entry name" value="DUF2306_membrane"/>
</dbReference>